<organism evidence="2 3">
    <name type="scientific">Forsythia ovata</name>
    <dbReference type="NCBI Taxonomy" id="205694"/>
    <lineage>
        <taxon>Eukaryota</taxon>
        <taxon>Viridiplantae</taxon>
        <taxon>Streptophyta</taxon>
        <taxon>Embryophyta</taxon>
        <taxon>Tracheophyta</taxon>
        <taxon>Spermatophyta</taxon>
        <taxon>Magnoliopsida</taxon>
        <taxon>eudicotyledons</taxon>
        <taxon>Gunneridae</taxon>
        <taxon>Pentapetalae</taxon>
        <taxon>asterids</taxon>
        <taxon>lamiids</taxon>
        <taxon>Lamiales</taxon>
        <taxon>Oleaceae</taxon>
        <taxon>Forsythieae</taxon>
        <taxon>Forsythia</taxon>
    </lineage>
</organism>
<proteinExistence type="predicted"/>
<gene>
    <name evidence="2" type="ORF">Fot_22676</name>
</gene>
<dbReference type="AlphaFoldDB" id="A0ABD1V073"/>
<feature type="region of interest" description="Disordered" evidence="1">
    <location>
        <begin position="215"/>
        <end position="240"/>
    </location>
</feature>
<dbReference type="EMBL" id="JBFOLJ010000006">
    <property type="protein sequence ID" value="KAL2530075.1"/>
    <property type="molecule type" value="Genomic_DNA"/>
</dbReference>
<evidence type="ECO:0000313" key="3">
    <source>
        <dbReference type="Proteomes" id="UP001604277"/>
    </source>
</evidence>
<keyword evidence="3" id="KW-1185">Reference proteome</keyword>
<feature type="region of interest" description="Disordered" evidence="1">
    <location>
        <begin position="140"/>
        <end position="160"/>
    </location>
</feature>
<dbReference type="Proteomes" id="UP001604277">
    <property type="component" value="Unassembled WGS sequence"/>
</dbReference>
<comment type="caution">
    <text evidence="2">The sequence shown here is derived from an EMBL/GenBank/DDBJ whole genome shotgun (WGS) entry which is preliminary data.</text>
</comment>
<evidence type="ECO:0000256" key="1">
    <source>
        <dbReference type="SAM" id="MobiDB-lite"/>
    </source>
</evidence>
<protein>
    <submittedName>
        <fullName evidence="2">Uncharacterized protein</fullName>
    </submittedName>
</protein>
<accession>A0ABD1V073</accession>
<sequence>MLSLLICVTIVSKSPLEYTTHEEANDPFLEVEDDEVDCEMQTECGNLHCEMQANDDDEADRNVNVNWDELEIAQDYSVDVLTENCNNVAFSINVLEIVRDNGEENPKTTVRSIQGMRLLVPLVKVMIEPIAFGLKRVPHNCTGNSKRPHKHGKESNQGELEHEIETETLLFNNVQSQGNDYWQDLEIPPENDVRLQANDDNEVSENVDDYWDGMDINVDDQNVESPARNSKNTASSYSSRPEAIPRIAHLFRAQKQEMRLPRMCSWNSRLTPESRDIVEVLDDPHLRIRCTLHASPDERVEEYVRLFISDPTREDPILDAYLHEDGVDGAAGDEELDDIFE</sequence>
<evidence type="ECO:0000313" key="2">
    <source>
        <dbReference type="EMBL" id="KAL2530075.1"/>
    </source>
</evidence>
<feature type="compositionally biased region" description="Polar residues" evidence="1">
    <location>
        <begin position="223"/>
        <end position="239"/>
    </location>
</feature>
<reference evidence="3" key="1">
    <citation type="submission" date="2024-07" db="EMBL/GenBank/DDBJ databases">
        <title>Two chromosome-level genome assemblies of Korean endemic species Abeliophyllum distichum and Forsythia ovata (Oleaceae).</title>
        <authorList>
            <person name="Jang H."/>
        </authorList>
    </citation>
    <scope>NUCLEOTIDE SEQUENCE [LARGE SCALE GENOMIC DNA]</scope>
</reference>
<name>A0ABD1V073_9LAMI</name>